<name>A0A0E0NCX0_ORYRU</name>
<dbReference type="EnsemblPlants" id="ORUFI02G11970.3">
    <property type="protein sequence ID" value="ORUFI02G11970.3"/>
    <property type="gene ID" value="ORUFI02G11970"/>
</dbReference>
<reference evidence="2" key="2">
    <citation type="submission" date="2015-06" db="UniProtKB">
        <authorList>
            <consortium name="EnsemblPlants"/>
        </authorList>
    </citation>
    <scope>IDENTIFICATION</scope>
</reference>
<dbReference type="AlphaFoldDB" id="A0A0E0NCX0"/>
<dbReference type="Proteomes" id="UP000008022">
    <property type="component" value="Unassembled WGS sequence"/>
</dbReference>
<evidence type="ECO:0000256" key="1">
    <source>
        <dbReference type="SAM" id="MobiDB-lite"/>
    </source>
</evidence>
<keyword evidence="3" id="KW-1185">Reference proteome</keyword>
<sequence length="255" mass="28568">MDRRLWRRDLVPTPSTATVVWGEALLLLRRRRRRIVALSLPPDSRLPLPQSPPASCAAEPERKEDEGEEERWRGRRRRRQRGEEFAAGRGFSFLTSAVARAGAAPSPFSSFSGRSGAICVAPSPRRARALGTSDDIRRRRIYEFKRWISSHKFSSDIITCLQVSVFRELPLPASLRAQRVLPRVLMPRPSRGAQPLAGLTPSPWCGWGRVPPQAPIGSRGIMDFASSVIKCWSPSTTFSPNARNLDRVDAFIDES</sequence>
<dbReference type="HOGENOM" id="CLU_1091480_0_0_1"/>
<accession>A0A0E0NCX0</accession>
<evidence type="ECO:0000313" key="3">
    <source>
        <dbReference type="Proteomes" id="UP000008022"/>
    </source>
</evidence>
<reference evidence="3" key="1">
    <citation type="submission" date="2013-06" db="EMBL/GenBank/DDBJ databases">
        <authorList>
            <person name="Zhao Q."/>
        </authorList>
    </citation>
    <scope>NUCLEOTIDE SEQUENCE</scope>
    <source>
        <strain evidence="3">cv. W1943</strain>
    </source>
</reference>
<proteinExistence type="predicted"/>
<dbReference type="Gramene" id="ORUFI02G11970.3">
    <property type="protein sequence ID" value="ORUFI02G11970.3"/>
    <property type="gene ID" value="ORUFI02G11970"/>
</dbReference>
<organism evidence="2 3">
    <name type="scientific">Oryza rufipogon</name>
    <name type="common">Brownbeard rice</name>
    <name type="synonym">Asian wild rice</name>
    <dbReference type="NCBI Taxonomy" id="4529"/>
    <lineage>
        <taxon>Eukaryota</taxon>
        <taxon>Viridiplantae</taxon>
        <taxon>Streptophyta</taxon>
        <taxon>Embryophyta</taxon>
        <taxon>Tracheophyta</taxon>
        <taxon>Spermatophyta</taxon>
        <taxon>Magnoliopsida</taxon>
        <taxon>Liliopsida</taxon>
        <taxon>Poales</taxon>
        <taxon>Poaceae</taxon>
        <taxon>BOP clade</taxon>
        <taxon>Oryzoideae</taxon>
        <taxon>Oryzeae</taxon>
        <taxon>Oryzinae</taxon>
        <taxon>Oryza</taxon>
    </lineage>
</organism>
<feature type="region of interest" description="Disordered" evidence="1">
    <location>
        <begin position="41"/>
        <end position="79"/>
    </location>
</feature>
<evidence type="ECO:0000313" key="2">
    <source>
        <dbReference type="EnsemblPlants" id="ORUFI02G11970.3"/>
    </source>
</evidence>
<protein>
    <submittedName>
        <fullName evidence="2">Uncharacterized protein</fullName>
    </submittedName>
</protein>